<dbReference type="AlphaFoldDB" id="F9UKE3"/>
<comment type="caution">
    <text evidence="1">The sequence shown here is derived from an EMBL/GenBank/DDBJ whole genome shotgun (WGS) entry which is preliminary data.</text>
</comment>
<dbReference type="EMBL" id="AFXA01000011">
    <property type="protein sequence ID" value="EGV00148.1"/>
    <property type="molecule type" value="Genomic_DNA"/>
</dbReference>
<sequence>MQSIYEIDSILRELGFLVINDIVKKIKFSPKFWG</sequence>
<name>F9UKE3_9BACT</name>
<dbReference type="Proteomes" id="UP000004978">
    <property type="component" value="Unassembled WGS sequence"/>
</dbReference>
<dbReference type="STRING" id="1037410.MCSF7_01771"/>
<protein>
    <submittedName>
        <fullName evidence="1">Uncharacterized protein</fullName>
    </submittedName>
</protein>
<keyword evidence="2" id="KW-1185">Reference proteome</keyword>
<proteinExistence type="predicted"/>
<gene>
    <name evidence="1" type="ORF">MCSF7_01771</name>
</gene>
<organism evidence="1 2">
    <name type="scientific">Mycoplasmopsis columbina SF7</name>
    <dbReference type="NCBI Taxonomy" id="1037410"/>
    <lineage>
        <taxon>Bacteria</taxon>
        <taxon>Bacillati</taxon>
        <taxon>Mycoplasmatota</taxon>
        <taxon>Mycoplasmoidales</taxon>
        <taxon>Metamycoplasmataceae</taxon>
        <taxon>Mycoplasmopsis</taxon>
    </lineage>
</organism>
<evidence type="ECO:0000313" key="1">
    <source>
        <dbReference type="EMBL" id="EGV00148.1"/>
    </source>
</evidence>
<evidence type="ECO:0000313" key="2">
    <source>
        <dbReference type="Proteomes" id="UP000004978"/>
    </source>
</evidence>
<reference evidence="1 2" key="1">
    <citation type="journal article" date="2013" name="Genome Announc.">
        <title>Genome Sequence of Mycoplasma columbinum Strain SF7.</title>
        <authorList>
            <person name="Guo Z."/>
            <person name="Xu X."/>
            <person name="Zheng Q."/>
            <person name="Li T."/>
            <person name="Kuang S."/>
            <person name="Zhang Z."/>
            <person name="Chen Y."/>
            <person name="Lu X."/>
            <person name="Zhou R."/>
            <person name="Bi D."/>
            <person name="Jin H."/>
        </authorList>
    </citation>
    <scope>NUCLEOTIDE SEQUENCE [LARGE SCALE GENOMIC DNA]</scope>
    <source>
        <strain evidence="1 2">SF7</strain>
    </source>
</reference>
<accession>F9UKE3</accession>